<evidence type="ECO:0000256" key="1">
    <source>
        <dbReference type="SAM" id="Phobius"/>
    </source>
</evidence>
<sequence length="79" mass="8463">MQVWSVLFSPVAFIVGVVSLVGVVLVVVGPRPDQVAGLDVLDVVEARRRQQQWPGNKAENGPVAILGGVLPWYGLESKV</sequence>
<gene>
    <name evidence="2" type="ORF">GMBLW1_31760</name>
</gene>
<dbReference type="AlphaFoldDB" id="A0A6C2YHE4"/>
<organism evidence="2">
    <name type="scientific">Tuwongella immobilis</name>
    <dbReference type="NCBI Taxonomy" id="692036"/>
    <lineage>
        <taxon>Bacteria</taxon>
        <taxon>Pseudomonadati</taxon>
        <taxon>Planctomycetota</taxon>
        <taxon>Planctomycetia</taxon>
        <taxon>Gemmatales</taxon>
        <taxon>Gemmataceae</taxon>
        <taxon>Tuwongella</taxon>
    </lineage>
</organism>
<dbReference type="Proteomes" id="UP000464378">
    <property type="component" value="Chromosome"/>
</dbReference>
<dbReference type="InParanoid" id="A0A6C2YHE4"/>
<accession>A0A6C2YHE4</accession>
<evidence type="ECO:0000313" key="3">
    <source>
        <dbReference type="Proteomes" id="UP000464378"/>
    </source>
</evidence>
<keyword evidence="1" id="KW-1133">Transmembrane helix</keyword>
<protein>
    <submittedName>
        <fullName evidence="2">Uncharacterized protein</fullName>
    </submittedName>
</protein>
<name>A0A6C2YHE4_9BACT</name>
<proteinExistence type="predicted"/>
<evidence type="ECO:0000313" key="2">
    <source>
        <dbReference type="EMBL" id="VIP00784.1"/>
    </source>
</evidence>
<dbReference type="KEGG" id="tim:GMBLW1_31760"/>
<dbReference type="EMBL" id="LR586016">
    <property type="protein sequence ID" value="VIP00784.1"/>
    <property type="molecule type" value="Genomic_DNA"/>
</dbReference>
<dbReference type="EMBL" id="LR593887">
    <property type="protein sequence ID" value="VTR96986.1"/>
    <property type="molecule type" value="Genomic_DNA"/>
</dbReference>
<keyword evidence="3" id="KW-1185">Reference proteome</keyword>
<keyword evidence="1" id="KW-0472">Membrane</keyword>
<keyword evidence="1" id="KW-0812">Transmembrane</keyword>
<feature type="transmembrane region" description="Helical" evidence="1">
    <location>
        <begin position="6"/>
        <end position="28"/>
    </location>
</feature>
<reference evidence="2" key="1">
    <citation type="submission" date="2019-04" db="EMBL/GenBank/DDBJ databases">
        <authorList>
            <consortium name="Science for Life Laboratories"/>
        </authorList>
    </citation>
    <scope>NUCLEOTIDE SEQUENCE</scope>
    <source>
        <strain evidence="2">MBLW1</strain>
    </source>
</reference>